<evidence type="ECO:0000313" key="3">
    <source>
        <dbReference type="Proteomes" id="UP000199664"/>
    </source>
</evidence>
<dbReference type="GO" id="GO:0003676">
    <property type="term" value="F:nucleic acid binding"/>
    <property type="evidence" value="ECO:0007669"/>
    <property type="project" value="InterPro"/>
</dbReference>
<dbReference type="Proteomes" id="UP000199664">
    <property type="component" value="Unassembled WGS sequence"/>
</dbReference>
<name>A0A1H8AFL9_9HYPH</name>
<dbReference type="GO" id="GO:0008270">
    <property type="term" value="F:zinc ion binding"/>
    <property type="evidence" value="ECO:0007669"/>
    <property type="project" value="InterPro"/>
</dbReference>
<keyword evidence="3" id="KW-1185">Reference proteome</keyword>
<dbReference type="InterPro" id="IPR003615">
    <property type="entry name" value="HNH_nuc"/>
</dbReference>
<evidence type="ECO:0000259" key="1">
    <source>
        <dbReference type="Pfam" id="PF01844"/>
    </source>
</evidence>
<dbReference type="InterPro" id="IPR002711">
    <property type="entry name" value="HNH"/>
</dbReference>
<evidence type="ECO:0000313" key="2">
    <source>
        <dbReference type="EMBL" id="SEM69276.1"/>
    </source>
</evidence>
<gene>
    <name evidence="2" type="ORF">SAMN04515666_11934</name>
</gene>
<dbReference type="AlphaFoldDB" id="A0A1H8AFL9"/>
<organism evidence="2 3">
    <name type="scientific">Bosea lupini</name>
    <dbReference type="NCBI Taxonomy" id="1036779"/>
    <lineage>
        <taxon>Bacteria</taxon>
        <taxon>Pseudomonadati</taxon>
        <taxon>Pseudomonadota</taxon>
        <taxon>Alphaproteobacteria</taxon>
        <taxon>Hyphomicrobiales</taxon>
        <taxon>Boseaceae</taxon>
        <taxon>Bosea</taxon>
    </lineage>
</organism>
<dbReference type="Gene3D" id="1.10.30.50">
    <property type="match status" value="1"/>
</dbReference>
<dbReference type="Pfam" id="PF01844">
    <property type="entry name" value="HNH"/>
    <property type="match status" value="1"/>
</dbReference>
<dbReference type="GO" id="GO:0004519">
    <property type="term" value="F:endonuclease activity"/>
    <property type="evidence" value="ECO:0007669"/>
    <property type="project" value="UniProtKB-KW"/>
</dbReference>
<reference evidence="3" key="1">
    <citation type="submission" date="2016-10" db="EMBL/GenBank/DDBJ databases">
        <authorList>
            <person name="Varghese N."/>
            <person name="Submissions S."/>
        </authorList>
    </citation>
    <scope>NUCLEOTIDE SEQUENCE [LARGE SCALE GENOMIC DNA]</scope>
    <source>
        <strain evidence="3">LMG 26383,CCUG 61248,R- 45681</strain>
    </source>
</reference>
<keyword evidence="2" id="KW-0378">Hydrolase</keyword>
<protein>
    <submittedName>
        <fullName evidence="2">HNH endonuclease</fullName>
    </submittedName>
</protein>
<feature type="domain" description="HNH" evidence="1">
    <location>
        <begin position="53"/>
        <end position="97"/>
    </location>
</feature>
<keyword evidence="2" id="KW-0540">Nuclease</keyword>
<accession>A0A1H8AFL9</accession>
<proteinExistence type="predicted"/>
<keyword evidence="2" id="KW-0255">Endonuclease</keyword>
<dbReference type="STRING" id="1036779.SAMN04515666_11934"/>
<dbReference type="EMBL" id="FOAN01000019">
    <property type="protein sequence ID" value="SEM69276.1"/>
    <property type="molecule type" value="Genomic_DNA"/>
</dbReference>
<dbReference type="CDD" id="cd00085">
    <property type="entry name" value="HNHc"/>
    <property type="match status" value="1"/>
</dbReference>
<sequence>MSRLKTISSRVASVAARIAPPQKVADPFYLSTEWREFARGVKQARGYVCENPDCKRDCSHAPRGLIADHVEERSDGGADFDIANVMLLCIACHNSKTAIERTKRHRRLA</sequence>